<keyword evidence="1" id="KW-0812">Transmembrane</keyword>
<keyword evidence="1" id="KW-0472">Membrane</keyword>
<evidence type="ECO:0000313" key="3">
    <source>
        <dbReference type="Proteomes" id="UP000771736"/>
    </source>
</evidence>
<comment type="caution">
    <text evidence="2">The sequence shown here is derived from an EMBL/GenBank/DDBJ whole genome shotgun (WGS) entry which is preliminary data.</text>
</comment>
<keyword evidence="1" id="KW-1133">Transmembrane helix</keyword>
<sequence>MFYKNEGKKSLFFYLKWVLGTFLLLIPTAVLAGIKPTEEMELLVRFVMMLMFISMSNLIFLLFKYMFSYGLNRTKQFYVSPERINEQLEQRQKILFTTLKALLLWGCAVMIIMSMFI</sequence>
<feature type="transmembrane region" description="Helical" evidence="1">
    <location>
        <begin position="94"/>
        <end position="116"/>
    </location>
</feature>
<protein>
    <submittedName>
        <fullName evidence="2">Uncharacterized protein</fullName>
    </submittedName>
</protein>
<feature type="transmembrane region" description="Helical" evidence="1">
    <location>
        <begin position="12"/>
        <end position="34"/>
    </location>
</feature>
<evidence type="ECO:0000256" key="1">
    <source>
        <dbReference type="SAM" id="Phobius"/>
    </source>
</evidence>
<organism evidence="2 3">
    <name type="scientific">Prevotella aurantiaca</name>
    <dbReference type="NCBI Taxonomy" id="596085"/>
    <lineage>
        <taxon>Bacteria</taxon>
        <taxon>Pseudomonadati</taxon>
        <taxon>Bacteroidota</taxon>
        <taxon>Bacteroidia</taxon>
        <taxon>Bacteroidales</taxon>
        <taxon>Prevotellaceae</taxon>
        <taxon>Prevotella</taxon>
    </lineage>
</organism>
<reference evidence="2" key="1">
    <citation type="submission" date="2020-04" db="EMBL/GenBank/DDBJ databases">
        <title>Deep metagenomics examines the oral microbiome during advanced dental caries in children, revealing novel taxa and co-occurrences with host molecules.</title>
        <authorList>
            <person name="Baker J.L."/>
            <person name="Morton J.T."/>
            <person name="Dinis M."/>
            <person name="Alvarez R."/>
            <person name="Tran N.C."/>
            <person name="Knight R."/>
            <person name="Edlund A."/>
        </authorList>
    </citation>
    <scope>NUCLEOTIDE SEQUENCE</scope>
    <source>
        <strain evidence="2">JCVI_44_bin.5</strain>
    </source>
</reference>
<dbReference type="RefSeq" id="WP_025000966.1">
    <property type="nucleotide sequence ID" value="NZ_JABZSJ010000042.1"/>
</dbReference>
<proteinExistence type="predicted"/>
<gene>
    <name evidence="2" type="ORF">HXN26_07820</name>
</gene>
<dbReference type="AlphaFoldDB" id="A0A930HN47"/>
<name>A0A930HN47_9BACT</name>
<accession>A0A930HN47</accession>
<dbReference type="Proteomes" id="UP000771736">
    <property type="component" value="Unassembled WGS sequence"/>
</dbReference>
<evidence type="ECO:0000313" key="2">
    <source>
        <dbReference type="EMBL" id="MBF1384738.1"/>
    </source>
</evidence>
<dbReference type="EMBL" id="JABZSJ010000042">
    <property type="protein sequence ID" value="MBF1384738.1"/>
    <property type="molecule type" value="Genomic_DNA"/>
</dbReference>
<feature type="transmembrane region" description="Helical" evidence="1">
    <location>
        <begin position="46"/>
        <end position="67"/>
    </location>
</feature>